<reference evidence="4" key="1">
    <citation type="submission" date="2018-06" db="EMBL/GenBank/DDBJ databases">
        <authorList>
            <person name="Zhirakovskaya E."/>
        </authorList>
    </citation>
    <scope>NUCLEOTIDE SEQUENCE</scope>
</reference>
<evidence type="ECO:0000259" key="3">
    <source>
        <dbReference type="Pfam" id="PF00501"/>
    </source>
</evidence>
<dbReference type="Pfam" id="PF00501">
    <property type="entry name" value="AMP-binding"/>
    <property type="match status" value="1"/>
</dbReference>
<dbReference type="InterPro" id="IPR000873">
    <property type="entry name" value="AMP-dep_synth/lig_dom"/>
</dbReference>
<dbReference type="InterPro" id="IPR042099">
    <property type="entry name" value="ANL_N_sf"/>
</dbReference>
<organism evidence="4">
    <name type="scientific">hydrothermal vent metagenome</name>
    <dbReference type="NCBI Taxonomy" id="652676"/>
    <lineage>
        <taxon>unclassified sequences</taxon>
        <taxon>metagenomes</taxon>
        <taxon>ecological metagenomes</taxon>
    </lineage>
</organism>
<dbReference type="SUPFAM" id="SSF56801">
    <property type="entry name" value="Acetyl-CoA synthetase-like"/>
    <property type="match status" value="1"/>
</dbReference>
<sequence>MLNLIDSGSKTLWSKWEYFAQTQPMKDAIVHWSAAGRNYRWSYGQLLKSANKYSEHLKKLGVKKGDVCALIIRHNPQFYPLYLGVVGIGALPAVLAYPNPRLHHEKFQQGLIGMSERSGLNWIFTERELERIIRPLIVYRGKVNSGLFFPLEWELKENINEKVIEELKQIRDSVNEDDPILLQHSSGTTGLQKPIVLSHKAILEHVKNYGKAIQLSGNDVAASWLPLY</sequence>
<proteinExistence type="inferred from homology"/>
<dbReference type="GO" id="GO:0004467">
    <property type="term" value="F:long-chain fatty acid-CoA ligase activity"/>
    <property type="evidence" value="ECO:0007669"/>
    <property type="project" value="UniProtKB-EC"/>
</dbReference>
<gene>
    <name evidence="4" type="ORF">MNBD_IGNAVI01-418</name>
</gene>
<dbReference type="PANTHER" id="PTHR43201:SF5">
    <property type="entry name" value="MEDIUM-CHAIN ACYL-COA LIGASE ACSF2, MITOCHONDRIAL"/>
    <property type="match status" value="1"/>
</dbReference>
<keyword evidence="2 4" id="KW-0436">Ligase</keyword>
<protein>
    <submittedName>
        <fullName evidence="4">Long-chain-fatty-acid--CoA ligase</fullName>
        <ecNumber evidence="4">6.2.1.3</ecNumber>
    </submittedName>
</protein>
<dbReference type="GO" id="GO:0031956">
    <property type="term" value="F:medium-chain fatty acid-CoA ligase activity"/>
    <property type="evidence" value="ECO:0007669"/>
    <property type="project" value="TreeGrafter"/>
</dbReference>
<comment type="similarity">
    <text evidence="1">Belongs to the ATP-dependent AMP-binding enzyme family.</text>
</comment>
<evidence type="ECO:0000256" key="1">
    <source>
        <dbReference type="ARBA" id="ARBA00006432"/>
    </source>
</evidence>
<dbReference type="AlphaFoldDB" id="A0A3B1CDM4"/>
<dbReference type="Gene3D" id="3.40.50.12780">
    <property type="entry name" value="N-terminal domain of ligase-like"/>
    <property type="match status" value="1"/>
</dbReference>
<name>A0A3B1CDM4_9ZZZZ</name>
<dbReference type="EMBL" id="UOGD01000062">
    <property type="protein sequence ID" value="VAX16795.1"/>
    <property type="molecule type" value="Genomic_DNA"/>
</dbReference>
<evidence type="ECO:0000313" key="4">
    <source>
        <dbReference type="EMBL" id="VAX16795.1"/>
    </source>
</evidence>
<dbReference type="EC" id="6.2.1.3" evidence="4"/>
<feature type="domain" description="AMP-dependent synthetase/ligase" evidence="3">
    <location>
        <begin position="18"/>
        <end position="228"/>
    </location>
</feature>
<accession>A0A3B1CDM4</accession>
<feature type="non-terminal residue" evidence="4">
    <location>
        <position position="228"/>
    </location>
</feature>
<dbReference type="PANTHER" id="PTHR43201">
    <property type="entry name" value="ACYL-COA SYNTHETASE"/>
    <property type="match status" value="1"/>
</dbReference>
<evidence type="ECO:0000256" key="2">
    <source>
        <dbReference type="ARBA" id="ARBA00022598"/>
    </source>
</evidence>